<dbReference type="GO" id="GO:0015171">
    <property type="term" value="F:amino acid transmembrane transporter activity"/>
    <property type="evidence" value="ECO:0007669"/>
    <property type="project" value="TreeGrafter"/>
</dbReference>
<keyword evidence="6 7" id="KW-0472">Membrane</keyword>
<feature type="transmembrane region" description="Helical" evidence="7">
    <location>
        <begin position="101"/>
        <end position="122"/>
    </location>
</feature>
<feature type="transmembrane region" description="Helical" evidence="7">
    <location>
        <begin position="375"/>
        <end position="398"/>
    </location>
</feature>
<protein>
    <submittedName>
        <fullName evidence="9">Amino acid permease</fullName>
    </submittedName>
</protein>
<evidence type="ECO:0000313" key="11">
    <source>
        <dbReference type="EMBL" id="QKQ29445.1"/>
    </source>
</evidence>
<feature type="transmembrane region" description="Helical" evidence="7">
    <location>
        <begin position="207"/>
        <end position="228"/>
    </location>
</feature>
<dbReference type="EMBL" id="PZHX01000002">
    <property type="protein sequence ID" value="PTK32077.1"/>
    <property type="molecule type" value="Genomic_DNA"/>
</dbReference>
<keyword evidence="2" id="KW-0813">Transport</keyword>
<dbReference type="InterPro" id="IPR004840">
    <property type="entry name" value="Amino_acid_permease_CS"/>
</dbReference>
<feature type="transmembrane region" description="Helical" evidence="7">
    <location>
        <begin position="249"/>
        <end position="270"/>
    </location>
</feature>
<dbReference type="PANTHER" id="PTHR43341:SF1">
    <property type="entry name" value="GENERAL AMINO-ACID PERMEASE GAP1"/>
    <property type="match status" value="1"/>
</dbReference>
<proteinExistence type="predicted"/>
<dbReference type="Proteomes" id="UP000665944">
    <property type="component" value="Unassembled WGS sequence"/>
</dbReference>
<keyword evidence="14" id="KW-1185">Reference proteome</keyword>
<reference evidence="9 14" key="4">
    <citation type="submission" date="2022-06" db="EMBL/GenBank/DDBJ databases">
        <title>Staphylococcus hominis ShoR14 genome sequence.</title>
        <authorList>
            <person name="Yeo C.C."/>
            <person name="Chew C.H."/>
            <person name="Che Hamzah A.M."/>
            <person name="Al-Trad E.I."/>
        </authorList>
    </citation>
    <scope>NUCLEOTIDE SEQUENCE [LARGE SCALE GENOMIC DNA]</scope>
    <source>
        <strain evidence="9 14">ShoR14</strain>
    </source>
</reference>
<dbReference type="AlphaFoldDB" id="A0A533IWL6"/>
<evidence type="ECO:0000256" key="5">
    <source>
        <dbReference type="ARBA" id="ARBA00022989"/>
    </source>
</evidence>
<gene>
    <name evidence="10" type="ORF">BUZ51_01315</name>
    <name evidence="11" type="ORF">FOB69_11465</name>
    <name evidence="9" type="ORF">J7T32_000335</name>
</gene>
<evidence type="ECO:0000256" key="7">
    <source>
        <dbReference type="SAM" id="Phobius"/>
    </source>
</evidence>
<accession>A0A533IWL6</accession>
<feature type="domain" description="Amino acid permease/ SLC12A" evidence="8">
    <location>
        <begin position="19"/>
        <end position="477"/>
    </location>
</feature>
<reference evidence="10 12" key="1">
    <citation type="journal article" date="2016" name="Front. Microbiol.">
        <title>Comprehensive Phylogenetic Analysis of Bovine Non-aureus Staphylococci Species Based on Whole-Genome Sequencing.</title>
        <authorList>
            <person name="Naushad S."/>
            <person name="Barkema H.W."/>
            <person name="Luby C."/>
            <person name="Condas L.A."/>
            <person name="Nobrega D.B."/>
            <person name="Carson D.A."/>
            <person name="De Buck J."/>
        </authorList>
    </citation>
    <scope>NUCLEOTIDE SEQUENCE [LARGE SCALE GENOMIC DNA]</scope>
    <source>
        <strain evidence="10 12">SNUC 5336</strain>
    </source>
</reference>
<evidence type="ECO:0000256" key="2">
    <source>
        <dbReference type="ARBA" id="ARBA00022448"/>
    </source>
</evidence>
<feature type="transmembrane region" description="Helical" evidence="7">
    <location>
        <begin position="128"/>
        <end position="147"/>
    </location>
</feature>
<evidence type="ECO:0000256" key="6">
    <source>
        <dbReference type="ARBA" id="ARBA00023136"/>
    </source>
</evidence>
<feature type="transmembrane region" description="Helical" evidence="7">
    <location>
        <begin position="418"/>
        <end position="437"/>
    </location>
</feature>
<keyword evidence="3 7" id="KW-0812">Transmembrane</keyword>
<feature type="transmembrane region" description="Helical" evidence="7">
    <location>
        <begin position="20"/>
        <end position="41"/>
    </location>
</feature>
<dbReference type="GeneID" id="58107119"/>
<feature type="transmembrane region" description="Helical" evidence="7">
    <location>
        <begin position="290"/>
        <end position="315"/>
    </location>
</feature>
<dbReference type="FunFam" id="1.20.1740.10:FF:000001">
    <property type="entry name" value="Amino acid permease"/>
    <property type="match status" value="1"/>
</dbReference>
<reference evidence="11 13" key="3">
    <citation type="submission" date="2019-09" db="EMBL/GenBank/DDBJ databases">
        <title>FDA dAtabase for Regulatory Grade micrObial Sequences (FDA-ARGOS): Supporting development and validation of Infectious Disease Dx tests.</title>
        <authorList>
            <person name="Sciortino C."/>
            <person name="Tallon L."/>
            <person name="Sadzewicz L."/>
            <person name="Vavikolanu K."/>
            <person name="Mehta A."/>
            <person name="Aluvathingal J."/>
            <person name="Nadendla S."/>
            <person name="Nandy P."/>
            <person name="Geyer C."/>
            <person name="Yan Y."/>
            <person name="Sichtig H."/>
        </authorList>
    </citation>
    <scope>NUCLEOTIDE SEQUENCE [LARGE SCALE GENOMIC DNA]</scope>
    <source>
        <strain evidence="11 13">FDAARGOS_661</strain>
    </source>
</reference>
<evidence type="ECO:0000256" key="4">
    <source>
        <dbReference type="ARBA" id="ARBA00022970"/>
    </source>
</evidence>
<dbReference type="Gene3D" id="1.20.1740.10">
    <property type="entry name" value="Amino acid/polyamine transporter I"/>
    <property type="match status" value="1"/>
</dbReference>
<evidence type="ECO:0000313" key="12">
    <source>
        <dbReference type="Proteomes" id="UP000241540"/>
    </source>
</evidence>
<feature type="transmembrane region" description="Helical" evidence="7">
    <location>
        <begin position="449"/>
        <end position="468"/>
    </location>
</feature>
<evidence type="ECO:0000313" key="10">
    <source>
        <dbReference type="EMBL" id="PTK32077.1"/>
    </source>
</evidence>
<dbReference type="PANTHER" id="PTHR43341">
    <property type="entry name" value="AMINO ACID PERMEASE"/>
    <property type="match status" value="1"/>
</dbReference>
<organism evidence="9 14">
    <name type="scientific">Staphylococcus hominis</name>
    <dbReference type="NCBI Taxonomy" id="1290"/>
    <lineage>
        <taxon>Bacteria</taxon>
        <taxon>Bacillati</taxon>
        <taxon>Bacillota</taxon>
        <taxon>Bacilli</taxon>
        <taxon>Bacillales</taxon>
        <taxon>Staphylococcaceae</taxon>
        <taxon>Staphylococcus</taxon>
    </lineage>
</organism>
<dbReference type="GO" id="GO:0016020">
    <property type="term" value="C:membrane"/>
    <property type="evidence" value="ECO:0007669"/>
    <property type="project" value="UniProtKB-SubCell"/>
</dbReference>
<dbReference type="InterPro" id="IPR050524">
    <property type="entry name" value="APC_YAT"/>
</dbReference>
<name>A0A533IWL6_STAHO</name>
<feature type="transmembrane region" description="Helical" evidence="7">
    <location>
        <begin position="159"/>
        <end position="187"/>
    </location>
</feature>
<dbReference type="Proteomes" id="UP000509636">
    <property type="component" value="Chromosome"/>
</dbReference>
<evidence type="ECO:0000259" key="8">
    <source>
        <dbReference type="Pfam" id="PF00324"/>
    </source>
</evidence>
<evidence type="ECO:0000313" key="13">
    <source>
        <dbReference type="Proteomes" id="UP000509636"/>
    </source>
</evidence>
<dbReference type="Proteomes" id="UP000241540">
    <property type="component" value="Unassembled WGS sequence"/>
</dbReference>
<evidence type="ECO:0000313" key="9">
    <source>
        <dbReference type="EMBL" id="MCM5671211.1"/>
    </source>
</evidence>
<comment type="subcellular location">
    <subcellularLocation>
        <location evidence="1">Membrane</location>
        <topology evidence="1">Multi-pass membrane protein</topology>
    </subcellularLocation>
</comment>
<dbReference type="EMBL" id="JAGHKT020000001">
    <property type="protein sequence ID" value="MCM5671211.1"/>
    <property type="molecule type" value="Genomic_DNA"/>
</dbReference>
<dbReference type="EMBL" id="CP054550">
    <property type="protein sequence ID" value="QKQ29445.1"/>
    <property type="molecule type" value="Genomic_DNA"/>
</dbReference>
<dbReference type="InterPro" id="IPR004841">
    <property type="entry name" value="AA-permease/SLC12A_dom"/>
</dbReference>
<dbReference type="PIRSF" id="PIRSF006060">
    <property type="entry name" value="AA_transporter"/>
    <property type="match status" value="1"/>
</dbReference>
<evidence type="ECO:0000313" key="14">
    <source>
        <dbReference type="Proteomes" id="UP000665944"/>
    </source>
</evidence>
<dbReference type="RefSeq" id="WP_002448996.1">
    <property type="nucleotide sequence ID" value="NZ_CABMJU010000052.1"/>
</dbReference>
<evidence type="ECO:0000256" key="1">
    <source>
        <dbReference type="ARBA" id="ARBA00004141"/>
    </source>
</evidence>
<feature type="transmembrane region" description="Helical" evidence="7">
    <location>
        <begin position="349"/>
        <end position="369"/>
    </location>
</feature>
<dbReference type="Pfam" id="PF00324">
    <property type="entry name" value="AA_permease"/>
    <property type="match status" value="1"/>
</dbReference>
<keyword evidence="5 7" id="KW-1133">Transmembrane helix</keyword>
<sequence>MSKVENQDSGMKRGLKDRHISMIAMGGCIGTGLFMTSGGAIHDAGALGALIAYAIIGAMVFFLMTSLGEMATYLPVSGSFSTYATRFVDPSLGFALGWNYWFNWVITVAADVTIAAQVIQYWTPMAGIPAWVWSCIFIVIIFALNSLSVRVYGESEYWFALIKVITVIIFIIIGILTILGIMGGHFVGFETFTKGDGPILGGNLGGSLLSILGVFLVAGFSFQGTELIGITAGESENPERAVPKAIKQVFWRILLFYILAIFVIGMLIPYNSNALMGGDNDVATSPFTLVFKNAGLAFAASFMNAVILTSVLSAGNSGMYASTRMLYSMSKDKLAFASFGKTNKHGVPYLSLIATGVLVVVIFLVQKLSGNAYEYIVAASGMTGFIAWVGIAVSHYRFRRAFNVQHHRKSELKYKAKWFPFGPIFAGILCVIVIVGQDVDFIKTGHFDLNRFIITYMGIPVFLVFFIYHKLRYKTKKIPLEEVDLSQDVSMNEVKHH</sequence>
<feature type="transmembrane region" description="Helical" evidence="7">
    <location>
        <begin position="47"/>
        <end position="67"/>
    </location>
</feature>
<keyword evidence="4" id="KW-0029">Amino-acid transport</keyword>
<reference evidence="10" key="2">
    <citation type="submission" date="2018-03" db="EMBL/GenBank/DDBJ databases">
        <authorList>
            <person name="Naushad S."/>
        </authorList>
    </citation>
    <scope>NUCLEOTIDE SEQUENCE</scope>
    <source>
        <strain evidence="10">SNUC 5336</strain>
    </source>
</reference>
<dbReference type="PROSITE" id="PS00218">
    <property type="entry name" value="AMINO_ACID_PERMEASE_1"/>
    <property type="match status" value="1"/>
</dbReference>
<evidence type="ECO:0000256" key="3">
    <source>
        <dbReference type="ARBA" id="ARBA00022692"/>
    </source>
</evidence>